<sequence>MPITIKRVKEESVHDLGAAARTAPTTPWATRRREMLLLLLLRMRLLDGLHGGHPAMVSHHAHHMVLVPVVRGLTRWVHHAHVARWTTVRRVVAVRGLRYGKRGVPLFAYGYQDDFLEG</sequence>
<evidence type="ECO:0000313" key="2">
    <source>
        <dbReference type="Proteomes" id="UP000054359"/>
    </source>
</evidence>
<dbReference type="AlphaFoldDB" id="A0A087UHU7"/>
<protein>
    <submittedName>
        <fullName evidence="1">Uncharacterized protein</fullName>
    </submittedName>
</protein>
<dbReference type="OMA" id="HTHVARW"/>
<keyword evidence="2" id="KW-1185">Reference proteome</keyword>
<dbReference type="Proteomes" id="UP000054359">
    <property type="component" value="Unassembled WGS sequence"/>
</dbReference>
<accession>A0A087UHU7</accession>
<evidence type="ECO:0000313" key="1">
    <source>
        <dbReference type="EMBL" id="KFM76936.1"/>
    </source>
</evidence>
<dbReference type="EMBL" id="KK119869">
    <property type="protein sequence ID" value="KFM76936.1"/>
    <property type="molecule type" value="Genomic_DNA"/>
</dbReference>
<name>A0A087UHU7_STEMI</name>
<organism evidence="1 2">
    <name type="scientific">Stegodyphus mimosarum</name>
    <name type="common">African social velvet spider</name>
    <dbReference type="NCBI Taxonomy" id="407821"/>
    <lineage>
        <taxon>Eukaryota</taxon>
        <taxon>Metazoa</taxon>
        <taxon>Ecdysozoa</taxon>
        <taxon>Arthropoda</taxon>
        <taxon>Chelicerata</taxon>
        <taxon>Arachnida</taxon>
        <taxon>Araneae</taxon>
        <taxon>Araneomorphae</taxon>
        <taxon>Entelegynae</taxon>
        <taxon>Eresoidea</taxon>
        <taxon>Eresidae</taxon>
        <taxon>Stegodyphus</taxon>
    </lineage>
</organism>
<reference evidence="1 2" key="1">
    <citation type="submission" date="2013-11" db="EMBL/GenBank/DDBJ databases">
        <title>Genome sequencing of Stegodyphus mimosarum.</title>
        <authorList>
            <person name="Bechsgaard J."/>
        </authorList>
    </citation>
    <scope>NUCLEOTIDE SEQUENCE [LARGE SCALE GENOMIC DNA]</scope>
</reference>
<gene>
    <name evidence="1" type="ORF">X975_10967</name>
</gene>
<feature type="non-terminal residue" evidence="1">
    <location>
        <position position="118"/>
    </location>
</feature>
<proteinExistence type="predicted"/>